<feature type="domain" description="Flagellin C-terminal" evidence="4">
    <location>
        <begin position="264"/>
        <end position="345"/>
    </location>
</feature>
<keyword evidence="5" id="KW-0969">Cilium</keyword>
<dbReference type="PANTHER" id="PTHR42792">
    <property type="entry name" value="FLAGELLIN"/>
    <property type="match status" value="1"/>
</dbReference>
<dbReference type="GO" id="GO:0005198">
    <property type="term" value="F:structural molecule activity"/>
    <property type="evidence" value="ECO:0007669"/>
    <property type="project" value="InterPro"/>
</dbReference>
<dbReference type="Proteomes" id="UP000199473">
    <property type="component" value="Unassembled WGS sequence"/>
</dbReference>
<dbReference type="InterPro" id="IPR046358">
    <property type="entry name" value="Flagellin_C"/>
</dbReference>
<dbReference type="PANTHER" id="PTHR42792:SF1">
    <property type="entry name" value="FLAGELLAR HOOK-ASSOCIATED PROTEIN 3"/>
    <property type="match status" value="1"/>
</dbReference>
<proteinExistence type="inferred from homology"/>
<dbReference type="EMBL" id="FOSQ01000013">
    <property type="protein sequence ID" value="SFK98511.1"/>
    <property type="molecule type" value="Genomic_DNA"/>
</dbReference>
<evidence type="ECO:0000313" key="6">
    <source>
        <dbReference type="Proteomes" id="UP000199473"/>
    </source>
</evidence>
<evidence type="ECO:0000256" key="3">
    <source>
        <dbReference type="ARBA" id="ARBA00023143"/>
    </source>
</evidence>
<comment type="subcellular location">
    <subcellularLocation>
        <location evidence="1">Bacterial flagellum</location>
    </subcellularLocation>
</comment>
<evidence type="ECO:0000259" key="4">
    <source>
        <dbReference type="Pfam" id="PF00700"/>
    </source>
</evidence>
<dbReference type="SUPFAM" id="SSF64518">
    <property type="entry name" value="Phase 1 flagellin"/>
    <property type="match status" value="1"/>
</dbReference>
<dbReference type="Pfam" id="PF00700">
    <property type="entry name" value="Flagellin_C"/>
    <property type="match status" value="1"/>
</dbReference>
<dbReference type="AlphaFoldDB" id="A0A1I4E2X2"/>
<organism evidence="5 6">
    <name type="scientific">Falsiroseomonas stagni DSM 19981</name>
    <dbReference type="NCBI Taxonomy" id="1123062"/>
    <lineage>
        <taxon>Bacteria</taxon>
        <taxon>Pseudomonadati</taxon>
        <taxon>Pseudomonadota</taxon>
        <taxon>Alphaproteobacteria</taxon>
        <taxon>Acetobacterales</taxon>
        <taxon>Roseomonadaceae</taxon>
        <taxon>Falsiroseomonas</taxon>
    </lineage>
</organism>
<keyword evidence="3" id="KW-0975">Bacterial flagellum</keyword>
<evidence type="ECO:0000256" key="2">
    <source>
        <dbReference type="ARBA" id="ARBA00005709"/>
    </source>
</evidence>
<gene>
    <name evidence="5" type="ORF">SAMN02745775_11343</name>
</gene>
<dbReference type="Gene3D" id="1.20.1330.10">
    <property type="entry name" value="f41 fragment of flagellin, N-terminal domain"/>
    <property type="match status" value="1"/>
</dbReference>
<reference evidence="5 6" key="1">
    <citation type="submission" date="2016-10" db="EMBL/GenBank/DDBJ databases">
        <authorList>
            <person name="de Groot N.N."/>
        </authorList>
    </citation>
    <scope>NUCLEOTIDE SEQUENCE [LARGE SCALE GENOMIC DNA]</scope>
    <source>
        <strain evidence="5 6">DSM 19981</strain>
    </source>
</reference>
<protein>
    <submittedName>
        <fullName evidence="5">Flagellin FlgL</fullName>
    </submittedName>
</protein>
<evidence type="ECO:0000256" key="1">
    <source>
        <dbReference type="ARBA" id="ARBA00004365"/>
    </source>
</evidence>
<keyword evidence="6" id="KW-1185">Reference proteome</keyword>
<keyword evidence="5" id="KW-0282">Flagellum</keyword>
<keyword evidence="5" id="KW-0966">Cell projection</keyword>
<sequence length="346" mass="35912">MSTISMIGSMALEQASMRQRVDVISRQVSTGQRGAVHGDLGLDARRAIDLKVEINKREVFTAAADRALARADAAQTVLGRLHDLASNVAAEALRARTLGAVAVESLADIARAALEEAAALLNTRHGGEYLFGGSDVTNPPVPDAANITTGPMATAIAASVATLDATNAATVLADTQAIATDPATTPFSAFLEGDGTTEARRALQVSDGERVSIGVFANRDSADEVTASWGRELLRGLATLASVSQAQFDTGEGWQELLEGTTGMLNGATGGLAAEQGKLGAASARIDATRERHADMLVALRTQLGDVAEVDLAQASAELAQVRERLEASYTVTTMVSRLSLVSMLG</sequence>
<evidence type="ECO:0000313" key="5">
    <source>
        <dbReference type="EMBL" id="SFK98511.1"/>
    </source>
</evidence>
<name>A0A1I4E2X2_9PROT</name>
<dbReference type="STRING" id="1123062.SAMN02745775_11343"/>
<comment type="similarity">
    <text evidence="2">Belongs to the bacterial flagellin family.</text>
</comment>
<dbReference type="RefSeq" id="WP_092962474.1">
    <property type="nucleotide sequence ID" value="NZ_FOSQ01000013.1"/>
</dbReference>
<dbReference type="OrthoDB" id="7265253at2"/>
<accession>A0A1I4E2X2</accession>
<dbReference type="GO" id="GO:0009288">
    <property type="term" value="C:bacterial-type flagellum"/>
    <property type="evidence" value="ECO:0007669"/>
    <property type="project" value="UniProtKB-SubCell"/>
</dbReference>
<dbReference type="InterPro" id="IPR001492">
    <property type="entry name" value="Flagellin"/>
</dbReference>